<reference evidence="1 2" key="1">
    <citation type="submission" date="2016-12" db="EMBL/GenBank/DDBJ databases">
        <title>The genomes of Aspergillus section Nigri reveals drivers in fungal speciation.</title>
        <authorList>
            <consortium name="DOE Joint Genome Institute"/>
            <person name="Vesth T.C."/>
            <person name="Nybo J."/>
            <person name="Theobald S."/>
            <person name="Brandl J."/>
            <person name="Frisvad J.C."/>
            <person name="Nielsen K.F."/>
            <person name="Lyhne E.K."/>
            <person name="Kogle M.E."/>
            <person name="Kuo A."/>
            <person name="Riley R."/>
            <person name="Clum A."/>
            <person name="Nolan M."/>
            <person name="Lipzen A."/>
            <person name="Salamov A."/>
            <person name="Henrissat B."/>
            <person name="Wiebenga A."/>
            <person name="De Vries R.P."/>
            <person name="Grigoriev I.V."/>
            <person name="Mortensen U.H."/>
            <person name="Andersen M.R."/>
            <person name="Baker S.E."/>
        </authorList>
    </citation>
    <scope>NUCLEOTIDE SEQUENCE [LARGE SCALE GENOMIC DNA]</scope>
    <source>
        <strain evidence="1 2">CBS 117.55</strain>
    </source>
</reference>
<comment type="caution">
    <text evidence="1">The sequence shown here is derived from an EMBL/GenBank/DDBJ whole genome shotgun (WGS) entry which is preliminary data.</text>
</comment>
<evidence type="ECO:0000313" key="1">
    <source>
        <dbReference type="EMBL" id="PWY92116.1"/>
    </source>
</evidence>
<dbReference type="AlphaFoldDB" id="A0A317X0E7"/>
<accession>A0A317X0E7</accession>
<evidence type="ECO:0000313" key="2">
    <source>
        <dbReference type="Proteomes" id="UP000247233"/>
    </source>
</evidence>
<dbReference type="Proteomes" id="UP000247233">
    <property type="component" value="Unassembled WGS sequence"/>
</dbReference>
<gene>
    <name evidence="1" type="ORF">BO70DRAFT_375885</name>
</gene>
<dbReference type="GeneID" id="37067326"/>
<dbReference type="VEuPathDB" id="FungiDB:BO70DRAFT_375885"/>
<proteinExistence type="predicted"/>
<name>A0A317X0E7_9EURO</name>
<keyword evidence="2" id="KW-1185">Reference proteome</keyword>
<organism evidence="1 2">
    <name type="scientific">Aspergillus heteromorphus CBS 117.55</name>
    <dbReference type="NCBI Taxonomy" id="1448321"/>
    <lineage>
        <taxon>Eukaryota</taxon>
        <taxon>Fungi</taxon>
        <taxon>Dikarya</taxon>
        <taxon>Ascomycota</taxon>
        <taxon>Pezizomycotina</taxon>
        <taxon>Eurotiomycetes</taxon>
        <taxon>Eurotiomycetidae</taxon>
        <taxon>Eurotiales</taxon>
        <taxon>Aspergillaceae</taxon>
        <taxon>Aspergillus</taxon>
        <taxon>Aspergillus subgen. Circumdati</taxon>
    </lineage>
</organism>
<dbReference type="RefSeq" id="XP_025403855.1">
    <property type="nucleotide sequence ID" value="XM_025545089.1"/>
</dbReference>
<protein>
    <submittedName>
        <fullName evidence="1">Uncharacterized protein</fullName>
    </submittedName>
</protein>
<sequence length="190" mass="21310">MHSGVQVTYHIRAMHDPPLKKYKQHDIMERYTSIEDSSRIMWHDRDQNPANYDEVLGGLLLRIYSVPGRTLGWVCSFTTLYLQLTTLPKLDSVRNTVTAYIAPRYLLAGQSAQASLIVIALFTPTNREPSTLKTVVAPIKAHRVGPYKVLPDYPAIIPAAASMIHRHAPRLFKLEDLRGACGGFDGGLRQ</sequence>
<dbReference type="EMBL" id="MSFL01000001">
    <property type="protein sequence ID" value="PWY92116.1"/>
    <property type="molecule type" value="Genomic_DNA"/>
</dbReference>